<keyword evidence="4 13" id="KW-0813">Transport</keyword>
<name>A0A239PJ51_9PROT</name>
<dbReference type="GO" id="GO:0015087">
    <property type="term" value="F:cobalt ion transmembrane transporter activity"/>
    <property type="evidence" value="ECO:0007669"/>
    <property type="project" value="UniProtKB-UniRule"/>
</dbReference>
<dbReference type="CDD" id="cd12837">
    <property type="entry name" value="EcCorA-like_u1"/>
    <property type="match status" value="1"/>
</dbReference>
<evidence type="ECO:0000256" key="3">
    <source>
        <dbReference type="ARBA" id="ARBA00019439"/>
    </source>
</evidence>
<dbReference type="GO" id="GO:0005886">
    <property type="term" value="C:plasma membrane"/>
    <property type="evidence" value="ECO:0007669"/>
    <property type="project" value="UniProtKB-SubCell"/>
</dbReference>
<protein>
    <recommendedName>
        <fullName evidence="3 13">Magnesium transport protein CorA</fullName>
    </recommendedName>
</protein>
<feature type="transmembrane region" description="Helical" evidence="13">
    <location>
        <begin position="262"/>
        <end position="285"/>
    </location>
</feature>
<sequence>MITGYAVADGKIRVLGDVISEKDAAVWIDMLRPSPEEEKALEAALTVDMPTREEMSEIEISSRLYAENGAVYMTALILSRTDGDDPTIAPATFVLAGSRLITIRYEEPRVFELFAARAQKAQIGCVSAETILVGLLEAIIDRLADVLERAAQDTERLSREIFQLGAEAKTKSRDFRRLVVELGRKGDLGSKIRDSVVTLNRLFGFLALHISQSAGDKELKARLKTLSRDAASLADHLSYLSQKITFLLDATLGMINIEQNQIIKIFSVAAVCFLPPTLIASVYGMNFEFMPELSSPYGYPIVIAAMILSAVLPLFYFKRRGWL</sequence>
<keyword evidence="11 13" id="KW-0472">Membrane</keyword>
<keyword evidence="10 13" id="KW-0406">Ion transport</keyword>
<evidence type="ECO:0000313" key="15">
    <source>
        <dbReference type="Proteomes" id="UP000198346"/>
    </source>
</evidence>
<dbReference type="InterPro" id="IPR004488">
    <property type="entry name" value="Mg/Co-transport_prot_CorA"/>
</dbReference>
<proteinExistence type="inferred from homology"/>
<evidence type="ECO:0000256" key="7">
    <source>
        <dbReference type="ARBA" id="ARBA00022692"/>
    </source>
</evidence>
<reference evidence="14 15" key="1">
    <citation type="submission" date="2017-07" db="EMBL/GenBank/DDBJ databases">
        <authorList>
            <person name="Sun Z.S."/>
            <person name="Albrecht U."/>
            <person name="Echele G."/>
            <person name="Lee C.C."/>
        </authorList>
    </citation>
    <scope>NUCLEOTIDE SEQUENCE [LARGE SCALE GENOMIC DNA]</scope>
    <source>
        <strain evidence="14 15">CGMCC 1.12710</strain>
    </source>
</reference>
<evidence type="ECO:0000256" key="4">
    <source>
        <dbReference type="ARBA" id="ARBA00022448"/>
    </source>
</evidence>
<dbReference type="SUPFAM" id="SSF144083">
    <property type="entry name" value="Magnesium transport protein CorA, transmembrane region"/>
    <property type="match status" value="1"/>
</dbReference>
<evidence type="ECO:0000256" key="9">
    <source>
        <dbReference type="ARBA" id="ARBA00022989"/>
    </source>
</evidence>
<dbReference type="InterPro" id="IPR050829">
    <property type="entry name" value="CorA_MIT"/>
</dbReference>
<dbReference type="NCBIfam" id="TIGR00383">
    <property type="entry name" value="corA"/>
    <property type="match status" value="1"/>
</dbReference>
<keyword evidence="6" id="KW-0997">Cell inner membrane</keyword>
<dbReference type="OrthoDB" id="9803416at2"/>
<evidence type="ECO:0000256" key="11">
    <source>
        <dbReference type="ARBA" id="ARBA00023136"/>
    </source>
</evidence>
<dbReference type="InterPro" id="IPR045863">
    <property type="entry name" value="CorA_TM1_TM2"/>
</dbReference>
<feature type="transmembrane region" description="Helical" evidence="13">
    <location>
        <begin position="297"/>
        <end position="317"/>
    </location>
</feature>
<dbReference type="PANTHER" id="PTHR47685">
    <property type="entry name" value="MAGNESIUM TRANSPORT PROTEIN CORA"/>
    <property type="match status" value="1"/>
</dbReference>
<dbReference type="Gene3D" id="3.30.460.20">
    <property type="entry name" value="CorA soluble domain-like"/>
    <property type="match status" value="1"/>
</dbReference>
<comment type="subcellular location">
    <subcellularLocation>
        <location evidence="1">Cell inner membrane</location>
        <topology evidence="1">Multi-pass membrane protein</topology>
    </subcellularLocation>
    <subcellularLocation>
        <location evidence="13">Membrane</location>
        <topology evidence="13">Multi-pass membrane protein</topology>
    </subcellularLocation>
</comment>
<comment type="catalytic activity">
    <reaction evidence="12">
        <text>Mg(2+)(in) = Mg(2+)(out)</text>
        <dbReference type="Rhea" id="RHEA:29827"/>
        <dbReference type="ChEBI" id="CHEBI:18420"/>
    </reaction>
</comment>
<organism evidence="14 15">
    <name type="scientific">Amphiplicatus metriothermophilus</name>
    <dbReference type="NCBI Taxonomy" id="1519374"/>
    <lineage>
        <taxon>Bacteria</taxon>
        <taxon>Pseudomonadati</taxon>
        <taxon>Pseudomonadota</taxon>
        <taxon>Alphaproteobacteria</taxon>
        <taxon>Parvularculales</taxon>
        <taxon>Parvularculaceae</taxon>
        <taxon>Amphiplicatus</taxon>
    </lineage>
</organism>
<dbReference type="Proteomes" id="UP000198346">
    <property type="component" value="Unassembled WGS sequence"/>
</dbReference>
<evidence type="ECO:0000256" key="10">
    <source>
        <dbReference type="ARBA" id="ARBA00023065"/>
    </source>
</evidence>
<evidence type="ECO:0000256" key="2">
    <source>
        <dbReference type="ARBA" id="ARBA00009765"/>
    </source>
</evidence>
<dbReference type="GO" id="GO:0015099">
    <property type="term" value="F:nickel cation transmembrane transporter activity"/>
    <property type="evidence" value="ECO:0007669"/>
    <property type="project" value="TreeGrafter"/>
</dbReference>
<dbReference type="GO" id="GO:0015095">
    <property type="term" value="F:magnesium ion transmembrane transporter activity"/>
    <property type="evidence" value="ECO:0007669"/>
    <property type="project" value="UniProtKB-UniRule"/>
</dbReference>
<dbReference type="AlphaFoldDB" id="A0A239PJ51"/>
<gene>
    <name evidence="13" type="primary">corA</name>
    <name evidence="14" type="ORF">SAMN06297382_0299</name>
</gene>
<evidence type="ECO:0000256" key="5">
    <source>
        <dbReference type="ARBA" id="ARBA00022475"/>
    </source>
</evidence>
<evidence type="ECO:0000256" key="13">
    <source>
        <dbReference type="RuleBase" id="RU362010"/>
    </source>
</evidence>
<dbReference type="InterPro" id="IPR045861">
    <property type="entry name" value="CorA_cytoplasmic_dom"/>
</dbReference>
<dbReference type="InterPro" id="IPR002523">
    <property type="entry name" value="MgTranspt_CorA/ZnTranspt_ZntB"/>
</dbReference>
<evidence type="ECO:0000256" key="12">
    <source>
        <dbReference type="ARBA" id="ARBA00034269"/>
    </source>
</evidence>
<evidence type="ECO:0000256" key="8">
    <source>
        <dbReference type="ARBA" id="ARBA00022842"/>
    </source>
</evidence>
<dbReference type="RefSeq" id="WP_089410817.1">
    <property type="nucleotide sequence ID" value="NZ_FZQA01000001.1"/>
</dbReference>
<comment type="function">
    <text evidence="13">Mediates influx of magnesium ions.</text>
</comment>
<evidence type="ECO:0000256" key="6">
    <source>
        <dbReference type="ARBA" id="ARBA00022519"/>
    </source>
</evidence>
<keyword evidence="9 13" id="KW-1133">Transmembrane helix</keyword>
<comment type="similarity">
    <text evidence="2 13">Belongs to the CorA metal ion transporter (MIT) (TC 1.A.35) family.</text>
</comment>
<accession>A0A239PJ51</accession>
<keyword evidence="5 13" id="KW-1003">Cell membrane</keyword>
<keyword evidence="7 13" id="KW-0812">Transmembrane</keyword>
<evidence type="ECO:0000256" key="1">
    <source>
        <dbReference type="ARBA" id="ARBA00004429"/>
    </source>
</evidence>
<dbReference type="Gene3D" id="1.20.58.340">
    <property type="entry name" value="Magnesium transport protein CorA, transmembrane region"/>
    <property type="match status" value="2"/>
</dbReference>
<keyword evidence="15" id="KW-1185">Reference proteome</keyword>
<dbReference type="SUPFAM" id="SSF143865">
    <property type="entry name" value="CorA soluble domain-like"/>
    <property type="match status" value="1"/>
</dbReference>
<keyword evidence="8 13" id="KW-0460">Magnesium</keyword>
<dbReference type="EMBL" id="FZQA01000001">
    <property type="protein sequence ID" value="SNT67806.1"/>
    <property type="molecule type" value="Genomic_DNA"/>
</dbReference>
<dbReference type="FunFam" id="1.20.58.340:FF:000001">
    <property type="entry name" value="Magnesium transport protein CorA"/>
    <property type="match status" value="1"/>
</dbReference>
<dbReference type="PANTHER" id="PTHR47685:SF1">
    <property type="entry name" value="MAGNESIUM TRANSPORT PROTEIN CORA"/>
    <property type="match status" value="1"/>
</dbReference>
<dbReference type="Pfam" id="PF01544">
    <property type="entry name" value="CorA"/>
    <property type="match status" value="1"/>
</dbReference>
<evidence type="ECO:0000313" key="14">
    <source>
        <dbReference type="EMBL" id="SNT67806.1"/>
    </source>
</evidence>